<gene>
    <name evidence="2" type="ORF">C8034_v010090</name>
</gene>
<proteinExistence type="predicted"/>
<feature type="domain" description="AB hydrolase-1" evidence="1">
    <location>
        <begin position="191"/>
        <end position="425"/>
    </location>
</feature>
<name>A0A4R8T0V9_9PEZI</name>
<evidence type="ECO:0000259" key="1">
    <source>
        <dbReference type="Pfam" id="PF12697"/>
    </source>
</evidence>
<accession>A0A4R8T0V9</accession>
<dbReference type="InterPro" id="IPR000073">
    <property type="entry name" value="AB_hydrolase_1"/>
</dbReference>
<keyword evidence="3" id="KW-1185">Reference proteome</keyword>
<dbReference type="PANTHER" id="PTHR43194:SF2">
    <property type="entry name" value="PEROXISOMAL MEMBRANE PROTEIN LPX1"/>
    <property type="match status" value="1"/>
</dbReference>
<dbReference type="Gene3D" id="3.40.50.1820">
    <property type="entry name" value="alpha/beta hydrolase"/>
    <property type="match status" value="1"/>
</dbReference>
<dbReference type="EMBL" id="QAPF01000758">
    <property type="protein sequence ID" value="TEA09993.1"/>
    <property type="molecule type" value="Genomic_DNA"/>
</dbReference>
<reference evidence="2 3" key="1">
    <citation type="submission" date="2018-11" db="EMBL/GenBank/DDBJ databases">
        <title>Genome sequence and assembly of Colletotrichum sidae.</title>
        <authorList>
            <person name="Gan P."/>
            <person name="Shirasu K."/>
        </authorList>
    </citation>
    <scope>NUCLEOTIDE SEQUENCE [LARGE SCALE GENOMIC DNA]</scope>
    <source>
        <strain evidence="2 3">CBS 518.97</strain>
    </source>
</reference>
<comment type="caution">
    <text evidence="2">The sequence shown here is derived from an EMBL/GenBank/DDBJ whole genome shotgun (WGS) entry which is preliminary data.</text>
</comment>
<dbReference type="Pfam" id="PF12697">
    <property type="entry name" value="Abhydrolase_6"/>
    <property type="match status" value="1"/>
</dbReference>
<evidence type="ECO:0000313" key="3">
    <source>
        <dbReference type="Proteomes" id="UP000295604"/>
    </source>
</evidence>
<dbReference type="PANTHER" id="PTHR43194">
    <property type="entry name" value="HYDROLASE ALPHA/BETA FOLD FAMILY"/>
    <property type="match status" value="1"/>
</dbReference>
<dbReference type="Proteomes" id="UP000295604">
    <property type="component" value="Unassembled WGS sequence"/>
</dbReference>
<protein>
    <recommendedName>
        <fullName evidence="1">AB hydrolase-1 domain-containing protein</fullName>
    </recommendedName>
</protein>
<organism evidence="2 3">
    <name type="scientific">Colletotrichum sidae</name>
    <dbReference type="NCBI Taxonomy" id="1347389"/>
    <lineage>
        <taxon>Eukaryota</taxon>
        <taxon>Fungi</taxon>
        <taxon>Dikarya</taxon>
        <taxon>Ascomycota</taxon>
        <taxon>Pezizomycotina</taxon>
        <taxon>Sordariomycetes</taxon>
        <taxon>Hypocreomycetidae</taxon>
        <taxon>Glomerellales</taxon>
        <taxon>Glomerellaceae</taxon>
        <taxon>Colletotrichum</taxon>
        <taxon>Colletotrichum orbiculare species complex</taxon>
    </lineage>
</organism>
<evidence type="ECO:0000313" key="2">
    <source>
        <dbReference type="EMBL" id="TEA09993.1"/>
    </source>
</evidence>
<sequence length="440" mass="48002">MADHPWTNLPSQLDHTFGKLNGSLQVDAQLRAFCGTPSLLDTVVFGWRSAVSDAAVLCTVQPGSVAVGTGSRQDAAAFALSAPPRAWEQFYEPLPKAPYQSFWAMLGQNIRQDGVEVVGDENLFVSYAAIVRRVLELSHEALNGPVREDPPPEPPLEDDPIVGRYVHVSSPVWGRTRIFYEQSGDVGRPDIVFLHTAGSDSRQYHGVMSDPRMLAKCRMTAFDLPGHGRSSPSESHIPGGYSNGEDAYVGCIAAVVGALGLARPIVCGTSMGGHVCLAVATRADEVGVSGVIPCQACEYADMHRQWWDKSLFVNQSLFAAEWVYGMMSPTAPRRNRDLLWHTYSSQAYGMFHGDLDFYYGGWDGRARVRGIDTKKCPVYMLTGEYDWSSTPELGAATAAKIPGAKFTVMSGLGHFPAAENPRRFVGYLLGAIDHVIESQR</sequence>
<dbReference type="InterPro" id="IPR029058">
    <property type="entry name" value="AB_hydrolase_fold"/>
</dbReference>
<dbReference type="SUPFAM" id="SSF53474">
    <property type="entry name" value="alpha/beta-Hydrolases"/>
    <property type="match status" value="1"/>
</dbReference>
<dbReference type="InterPro" id="IPR050228">
    <property type="entry name" value="Carboxylesterase_BioH"/>
</dbReference>
<dbReference type="AlphaFoldDB" id="A0A4R8T0V9"/>